<sequence length="118" mass="14044">MANQFNNLLTISTEIVGMKLYLKPESKFLRFQIIKDTAVLEIIVSVRRATQLWKRGNFHHFVPAIAGALRFLNIFNMTTTFFITEYFNLHIINTYFYNYHLTKNKLDRNHEMKQIANQ</sequence>
<proteinExistence type="predicted"/>
<dbReference type="VEuPathDB" id="VectorBase:GPAI013877"/>
<evidence type="ECO:0000313" key="2">
    <source>
        <dbReference type="Proteomes" id="UP000092445"/>
    </source>
</evidence>
<keyword evidence="2" id="KW-1185">Reference proteome</keyword>
<protein>
    <submittedName>
        <fullName evidence="1">Uncharacterized protein</fullName>
    </submittedName>
</protein>
<reference evidence="2" key="1">
    <citation type="submission" date="2014-03" db="EMBL/GenBank/DDBJ databases">
        <authorList>
            <person name="Aksoy S."/>
            <person name="Warren W."/>
            <person name="Wilson R.K."/>
        </authorList>
    </citation>
    <scope>NUCLEOTIDE SEQUENCE [LARGE SCALE GENOMIC DNA]</scope>
    <source>
        <strain evidence="2">IAEA</strain>
    </source>
</reference>
<reference evidence="1" key="2">
    <citation type="submission" date="2020-05" db="UniProtKB">
        <authorList>
            <consortium name="EnsemblMetazoa"/>
        </authorList>
    </citation>
    <scope>IDENTIFICATION</scope>
    <source>
        <strain evidence="1">IAEA</strain>
    </source>
</reference>
<dbReference type="AlphaFoldDB" id="A0A1A9ZGG6"/>
<dbReference type="Proteomes" id="UP000092445">
    <property type="component" value="Unassembled WGS sequence"/>
</dbReference>
<accession>A0A1A9ZGG6</accession>
<organism evidence="1 2">
    <name type="scientific">Glossina pallidipes</name>
    <name type="common">Tsetse fly</name>
    <dbReference type="NCBI Taxonomy" id="7398"/>
    <lineage>
        <taxon>Eukaryota</taxon>
        <taxon>Metazoa</taxon>
        <taxon>Ecdysozoa</taxon>
        <taxon>Arthropoda</taxon>
        <taxon>Hexapoda</taxon>
        <taxon>Insecta</taxon>
        <taxon>Pterygota</taxon>
        <taxon>Neoptera</taxon>
        <taxon>Endopterygota</taxon>
        <taxon>Diptera</taxon>
        <taxon>Brachycera</taxon>
        <taxon>Muscomorpha</taxon>
        <taxon>Hippoboscoidea</taxon>
        <taxon>Glossinidae</taxon>
        <taxon>Glossina</taxon>
    </lineage>
</organism>
<dbReference type="EnsemblMetazoa" id="GPAI013877-RA">
    <property type="protein sequence ID" value="GPAI013877-PA"/>
    <property type="gene ID" value="GPAI013877"/>
</dbReference>
<evidence type="ECO:0000313" key="1">
    <source>
        <dbReference type="EnsemblMetazoa" id="GPAI013877-PA"/>
    </source>
</evidence>
<name>A0A1A9ZGG6_GLOPL</name>